<dbReference type="EMBL" id="GBXM01038350">
    <property type="protein sequence ID" value="JAH70227.1"/>
    <property type="molecule type" value="Transcribed_RNA"/>
</dbReference>
<reference evidence="1" key="2">
    <citation type="journal article" date="2015" name="Fish Shellfish Immunol.">
        <title>Early steps in the European eel (Anguilla anguilla)-Vibrio vulnificus interaction in the gills: Role of the RtxA13 toxin.</title>
        <authorList>
            <person name="Callol A."/>
            <person name="Pajuelo D."/>
            <person name="Ebbesson L."/>
            <person name="Teles M."/>
            <person name="MacKenzie S."/>
            <person name="Amaro C."/>
        </authorList>
    </citation>
    <scope>NUCLEOTIDE SEQUENCE</scope>
</reference>
<organism evidence="1">
    <name type="scientific">Anguilla anguilla</name>
    <name type="common">European freshwater eel</name>
    <name type="synonym">Muraena anguilla</name>
    <dbReference type="NCBI Taxonomy" id="7936"/>
    <lineage>
        <taxon>Eukaryota</taxon>
        <taxon>Metazoa</taxon>
        <taxon>Chordata</taxon>
        <taxon>Craniata</taxon>
        <taxon>Vertebrata</taxon>
        <taxon>Euteleostomi</taxon>
        <taxon>Actinopterygii</taxon>
        <taxon>Neopterygii</taxon>
        <taxon>Teleostei</taxon>
        <taxon>Anguilliformes</taxon>
        <taxon>Anguillidae</taxon>
        <taxon>Anguilla</taxon>
    </lineage>
</organism>
<evidence type="ECO:0000313" key="1">
    <source>
        <dbReference type="EMBL" id="JAH70227.1"/>
    </source>
</evidence>
<reference evidence="1" key="1">
    <citation type="submission" date="2014-11" db="EMBL/GenBank/DDBJ databases">
        <authorList>
            <person name="Amaro Gonzalez C."/>
        </authorList>
    </citation>
    <scope>NUCLEOTIDE SEQUENCE</scope>
</reference>
<proteinExistence type="predicted"/>
<protein>
    <submittedName>
        <fullName evidence="1">Uncharacterized protein</fullName>
    </submittedName>
</protein>
<accession>A0A0E9UWQ7</accession>
<sequence length="45" mass="5363">MPVLTKFFSDRKIVFFIEVAMKPCFPCQTHSFTVLRRTKITDRLL</sequence>
<dbReference type="AlphaFoldDB" id="A0A0E9UWQ7"/>
<name>A0A0E9UWQ7_ANGAN</name>